<dbReference type="InterPro" id="IPR001326">
    <property type="entry name" value="Transl_elong_EF1B_B/D_CS"/>
</dbReference>
<dbReference type="GO" id="GO:0006183">
    <property type="term" value="P:GTP biosynthetic process"/>
    <property type="evidence" value="ECO:0007669"/>
    <property type="project" value="InterPro"/>
</dbReference>
<organism evidence="18">
    <name type="scientific">Lepeophtheirus salmonis</name>
    <name type="common">Salmon louse</name>
    <name type="synonym">Caligus salmonis</name>
    <dbReference type="NCBI Taxonomy" id="72036"/>
    <lineage>
        <taxon>Eukaryota</taxon>
        <taxon>Metazoa</taxon>
        <taxon>Ecdysozoa</taxon>
        <taxon>Arthropoda</taxon>
        <taxon>Crustacea</taxon>
        <taxon>Multicrustacea</taxon>
        <taxon>Hexanauplia</taxon>
        <taxon>Copepoda</taxon>
        <taxon>Siphonostomatoida</taxon>
        <taxon>Caligidae</taxon>
        <taxon>Lepeophtheirus</taxon>
    </lineage>
</organism>
<reference evidence="18" key="1">
    <citation type="submission" date="2009-06" db="EMBL/GenBank/DDBJ databases">
        <title>Lepeophtheirus salmonis ESTs and full-length cDNAs.</title>
        <authorList>
            <person name="Yasuike M."/>
            <person name="von Schalburg K."/>
            <person name="Cooper G."/>
            <person name="Leong J."/>
            <person name="Jones S.R.M."/>
            <person name="Koop B.F."/>
        </authorList>
    </citation>
    <scope>NUCLEOTIDE SEQUENCE</scope>
    <source>
        <strain evidence="18">Pacific form</strain>
        <tissue evidence="18">Whole</tissue>
    </source>
</reference>
<evidence type="ECO:0000256" key="14">
    <source>
        <dbReference type="SAM" id="MobiDB-lite"/>
    </source>
</evidence>
<dbReference type="Gene3D" id="3.30.70.60">
    <property type="match status" value="1"/>
</dbReference>
<keyword evidence="7 11" id="KW-0251">Elongation factor</keyword>
<dbReference type="SMART" id="SM00888">
    <property type="entry name" value="EF1_GNE"/>
    <property type="match status" value="1"/>
</dbReference>
<dbReference type="SMART" id="SM01182">
    <property type="entry name" value="EF-1_beta_acid"/>
    <property type="match status" value="1"/>
</dbReference>
<dbReference type="InterPro" id="IPR036850">
    <property type="entry name" value="NDK-like_dom_sf"/>
</dbReference>
<feature type="binding site" evidence="10">
    <location>
        <position position="65"/>
    </location>
    <ligand>
        <name>ATP</name>
        <dbReference type="ChEBI" id="CHEBI:30616"/>
    </ligand>
</feature>
<feature type="coiled-coil region" evidence="13">
    <location>
        <begin position="234"/>
        <end position="268"/>
    </location>
</feature>
<dbReference type="SUPFAM" id="SSF54984">
    <property type="entry name" value="eEF-1beta-like"/>
    <property type="match status" value="1"/>
</dbReference>
<evidence type="ECO:0000256" key="9">
    <source>
        <dbReference type="ARBA" id="ARBA00022917"/>
    </source>
</evidence>
<dbReference type="CDD" id="cd04413">
    <property type="entry name" value="NDPk_I"/>
    <property type="match status" value="1"/>
</dbReference>
<feature type="binding site" evidence="10">
    <location>
        <position position="141"/>
    </location>
    <ligand>
        <name>ATP</name>
        <dbReference type="ChEBI" id="CHEBI:30616"/>
    </ligand>
</feature>
<dbReference type="OrthoDB" id="6378428at2759"/>
<dbReference type="Pfam" id="PF10587">
    <property type="entry name" value="EF-1_beta_acid"/>
    <property type="match status" value="1"/>
</dbReference>
<proteinExistence type="evidence at transcript level"/>
<dbReference type="SMART" id="SM00562">
    <property type="entry name" value="NDK"/>
    <property type="match status" value="1"/>
</dbReference>
<dbReference type="SUPFAM" id="SSF54919">
    <property type="entry name" value="Nucleoside diphosphate kinase, NDK"/>
    <property type="match status" value="1"/>
</dbReference>
<feature type="binding site" evidence="10">
    <location>
        <position position="113"/>
    </location>
    <ligand>
        <name>ATP</name>
        <dbReference type="ChEBI" id="CHEBI:30616"/>
    </ligand>
</feature>
<dbReference type="GO" id="GO:0006241">
    <property type="term" value="P:CTP biosynthetic process"/>
    <property type="evidence" value="ECO:0007669"/>
    <property type="project" value="InterPro"/>
</dbReference>
<name>C1BTN1_LEPSM</name>
<dbReference type="GO" id="GO:0004550">
    <property type="term" value="F:nucleoside diphosphate kinase activity"/>
    <property type="evidence" value="ECO:0007669"/>
    <property type="project" value="UniProtKB-EC"/>
</dbReference>
<dbReference type="AlphaFoldDB" id="C1BTN1"/>
<feature type="domain" description="Elongation factor 1 beta central acidic region eukaryote" evidence="17">
    <location>
        <begin position="292"/>
        <end position="320"/>
    </location>
</feature>
<evidence type="ECO:0000256" key="3">
    <source>
        <dbReference type="ARBA" id="ARBA00008142"/>
    </source>
</evidence>
<comment type="similarity">
    <text evidence="2 11">Belongs to the EF-1-beta/EF-1-delta family.</text>
</comment>
<dbReference type="GO" id="GO:0003746">
    <property type="term" value="F:translation elongation factor activity"/>
    <property type="evidence" value="ECO:0007669"/>
    <property type="project" value="UniProtKB-KW"/>
</dbReference>
<dbReference type="InterPro" id="IPR014038">
    <property type="entry name" value="EF1B_bsu/dsu_GNE"/>
</dbReference>
<dbReference type="EC" id="2.7.4.6" evidence="5"/>
<dbReference type="InterPro" id="IPR001564">
    <property type="entry name" value="Nucleoside_diP_kinase"/>
</dbReference>
<dbReference type="GO" id="GO:0006228">
    <property type="term" value="P:UTP biosynthetic process"/>
    <property type="evidence" value="ECO:0007669"/>
    <property type="project" value="InterPro"/>
</dbReference>
<gene>
    <name evidence="18" type="primary">NDKA1</name>
</gene>
<dbReference type="InterPro" id="IPR034907">
    <property type="entry name" value="NDK-like_dom"/>
</dbReference>
<feature type="domain" description="Translation elongation factor EF1B beta/delta subunit guanine nucleotide exchange" evidence="16">
    <location>
        <begin position="329"/>
        <end position="415"/>
    </location>
</feature>
<dbReference type="CDD" id="cd00292">
    <property type="entry name" value="EF1B"/>
    <property type="match status" value="1"/>
</dbReference>
<feature type="binding site" evidence="10">
    <location>
        <position position="147"/>
    </location>
    <ligand>
        <name>ATP</name>
        <dbReference type="ChEBI" id="CHEBI:30616"/>
    </ligand>
</feature>
<evidence type="ECO:0000256" key="13">
    <source>
        <dbReference type="SAM" id="Coils"/>
    </source>
</evidence>
<dbReference type="FunFam" id="3.30.70.60:FF:000001">
    <property type="entry name" value="Elongation factor 1-beta 1 like"/>
    <property type="match status" value="1"/>
</dbReference>
<dbReference type="HAMAP" id="MF_00451">
    <property type="entry name" value="NDP_kinase"/>
    <property type="match status" value="1"/>
</dbReference>
<dbReference type="InterPro" id="IPR036219">
    <property type="entry name" value="eEF-1beta-like_sf"/>
</dbReference>
<dbReference type="PRINTS" id="PR01243">
    <property type="entry name" value="NUCDPKINASE"/>
</dbReference>
<keyword evidence="9 11" id="KW-0648">Protein biosynthesis</keyword>
<dbReference type="InterPro" id="IPR014717">
    <property type="entry name" value="Transl_elong_EF1B/ribsomal_bS6"/>
</dbReference>
<evidence type="ECO:0000256" key="2">
    <source>
        <dbReference type="ARBA" id="ARBA00007411"/>
    </source>
</evidence>
<keyword evidence="8 18" id="KW-0418">Kinase</keyword>
<feature type="binding site" evidence="10">
    <location>
        <position position="158"/>
    </location>
    <ligand>
        <name>ATP</name>
        <dbReference type="ChEBI" id="CHEBI:30616"/>
    </ligand>
</feature>
<feature type="binding site" evidence="10">
    <location>
        <position position="168"/>
    </location>
    <ligand>
        <name>ATP</name>
        <dbReference type="ChEBI" id="CHEBI:30616"/>
    </ligand>
</feature>
<dbReference type="InterPro" id="IPR018940">
    <property type="entry name" value="EF-1_beta_acid_region_euk"/>
</dbReference>
<accession>C1BTN1</accession>
<comment type="subunit">
    <text evidence="4">EF-1 is composed of 4 subunits: alpha, beta, delta, and gamma.</text>
</comment>
<evidence type="ECO:0000259" key="16">
    <source>
        <dbReference type="SMART" id="SM00888"/>
    </source>
</evidence>
<dbReference type="EMBL" id="BT077960">
    <property type="protein sequence ID" value="ACO12384.1"/>
    <property type="molecule type" value="mRNA"/>
</dbReference>
<evidence type="ECO:0000256" key="7">
    <source>
        <dbReference type="ARBA" id="ARBA00022768"/>
    </source>
</evidence>
<protein>
    <recommendedName>
        <fullName evidence="5">nucleoside-diphosphate kinase</fullName>
        <ecNumber evidence="5">2.7.4.6</ecNumber>
    </recommendedName>
</protein>
<dbReference type="PROSITE" id="PS00824">
    <property type="entry name" value="EF1BD_1"/>
    <property type="match status" value="1"/>
</dbReference>
<dbReference type="NCBIfam" id="NF001908">
    <property type="entry name" value="PRK00668.1"/>
    <property type="match status" value="1"/>
</dbReference>
<dbReference type="Pfam" id="PF00334">
    <property type="entry name" value="NDK"/>
    <property type="match status" value="1"/>
</dbReference>
<feature type="active site" description="Pros-phosphohistidine intermediate" evidence="10">
    <location>
        <position position="171"/>
    </location>
</feature>
<comment type="cofactor">
    <cofactor evidence="1">
        <name>Mg(2+)</name>
        <dbReference type="ChEBI" id="CHEBI:18420"/>
    </cofactor>
</comment>
<dbReference type="PROSITE" id="PS00825">
    <property type="entry name" value="EF1BD_2"/>
    <property type="match status" value="1"/>
</dbReference>
<keyword evidence="13" id="KW-0175">Coiled coil</keyword>
<evidence type="ECO:0000256" key="12">
    <source>
        <dbReference type="RuleBase" id="RU004011"/>
    </source>
</evidence>
<dbReference type="FunFam" id="3.30.70.141:FF:000002">
    <property type="entry name" value="Nucleoside diphosphate kinase"/>
    <property type="match status" value="1"/>
</dbReference>
<evidence type="ECO:0000259" key="15">
    <source>
        <dbReference type="SMART" id="SM00562"/>
    </source>
</evidence>
<dbReference type="Pfam" id="PF00736">
    <property type="entry name" value="EF1_GNE"/>
    <property type="match status" value="1"/>
</dbReference>
<feature type="region of interest" description="Disordered" evidence="14">
    <location>
        <begin position="1"/>
        <end position="45"/>
    </location>
</feature>
<evidence type="ECO:0000256" key="6">
    <source>
        <dbReference type="ARBA" id="ARBA00022679"/>
    </source>
</evidence>
<keyword evidence="6" id="KW-0808">Transferase</keyword>
<evidence type="ECO:0000256" key="10">
    <source>
        <dbReference type="PROSITE-ProRule" id="PRU00706"/>
    </source>
</evidence>
<comment type="similarity">
    <text evidence="3 10 12">Belongs to the NDK family.</text>
</comment>
<evidence type="ECO:0000256" key="5">
    <source>
        <dbReference type="ARBA" id="ARBA00012966"/>
    </source>
</evidence>
<evidence type="ECO:0000313" key="18">
    <source>
        <dbReference type="EMBL" id="ACO12384.1"/>
    </source>
</evidence>
<evidence type="ECO:0000256" key="8">
    <source>
        <dbReference type="ARBA" id="ARBA00022777"/>
    </source>
</evidence>
<dbReference type="Gene3D" id="3.30.70.141">
    <property type="entry name" value="Nucleoside diphosphate kinase-like domain"/>
    <property type="match status" value="1"/>
</dbReference>
<dbReference type="PANTHER" id="PTHR11349">
    <property type="entry name" value="NUCLEOSIDE DIPHOSPHATE KINASE"/>
    <property type="match status" value="1"/>
</dbReference>
<feature type="domain" description="Nucleoside diphosphate kinase-like" evidence="15">
    <location>
        <begin position="57"/>
        <end position="194"/>
    </location>
</feature>
<dbReference type="PROSITE" id="PS51374">
    <property type="entry name" value="NDPK_LIKE"/>
    <property type="match status" value="1"/>
</dbReference>
<evidence type="ECO:0000256" key="1">
    <source>
        <dbReference type="ARBA" id="ARBA00001946"/>
    </source>
</evidence>
<evidence type="ECO:0000259" key="17">
    <source>
        <dbReference type="SMART" id="SM01182"/>
    </source>
</evidence>
<evidence type="ECO:0000256" key="11">
    <source>
        <dbReference type="RuleBase" id="RU003791"/>
    </source>
</evidence>
<evidence type="ECO:0000256" key="4">
    <source>
        <dbReference type="ARBA" id="ARBA00011613"/>
    </source>
</evidence>
<sequence>MVIPLQSKRKAKKGPKTSGAKSVLPEPTYSKGSTAAAPCNSSNSTDTCNEYNNPANGERTFIMLKPDAVQRSLIGEVIKRFETRGFKLIALKFMRASKSLLEQHYIDLEKKPFFRDLVEYMSSGPLVPMVWEGLDVVKLGRAMLGATNPFDSSPGTIRGDFCLDIGRNIIHGSDSTEAASKEISLWFSPNELTMWRSSTLGWLYEDEEELLLSTIKEVDGLAALAGGSDVSGKIAKLESDNAKLHKAVADLKNTVLTLQDKVKILEKTCGSGKSVAAAPATKQVEEDDDVDLFGSSSDEEEDAQKARVREERLKAYHEKKSKKPTLIAKTSVLLDVKPWDDETDMNAILENCKTIQKEGLVWGAHKLVPIGYGIKKLQVMCVVEDEKVSIDELCEQIAEFEDFVQSVDVAAMSKI</sequence>